<organism evidence="7 8">
    <name type="scientific">Agathobacter rectalis</name>
    <dbReference type="NCBI Taxonomy" id="39491"/>
    <lineage>
        <taxon>Bacteria</taxon>
        <taxon>Bacillati</taxon>
        <taxon>Bacillota</taxon>
        <taxon>Clostridia</taxon>
        <taxon>Lachnospirales</taxon>
        <taxon>Lachnospiraceae</taxon>
        <taxon>Agathobacter</taxon>
    </lineage>
</organism>
<name>A0A414A3T5_9FIRM</name>
<dbReference type="GO" id="GO:0032259">
    <property type="term" value="P:methylation"/>
    <property type="evidence" value="ECO:0007669"/>
    <property type="project" value="UniProtKB-KW"/>
</dbReference>
<comment type="caution">
    <text evidence="7">The sequence shown here is derived from an EMBL/GenBank/DDBJ whole genome shotgun (WGS) entry which is preliminary data.</text>
</comment>
<dbReference type="InterPro" id="IPR002295">
    <property type="entry name" value="N4/N6-MTase_EcoPI_Mod-like"/>
</dbReference>
<evidence type="ECO:0000313" key="7">
    <source>
        <dbReference type="EMBL" id="RHC40241.1"/>
    </source>
</evidence>
<dbReference type="Pfam" id="PF01555">
    <property type="entry name" value="N6_N4_Mtase"/>
    <property type="match status" value="1"/>
</dbReference>
<dbReference type="PRINTS" id="PR00506">
    <property type="entry name" value="D21N6MTFRASE"/>
</dbReference>
<accession>A0A414A3T5</accession>
<dbReference type="InterPro" id="IPR002052">
    <property type="entry name" value="DNA_methylase_N6_adenine_CS"/>
</dbReference>
<dbReference type="GO" id="GO:0009307">
    <property type="term" value="P:DNA restriction-modification system"/>
    <property type="evidence" value="ECO:0007669"/>
    <property type="project" value="UniProtKB-KW"/>
</dbReference>
<dbReference type="GO" id="GO:0008170">
    <property type="term" value="F:N-methyltransferase activity"/>
    <property type="evidence" value="ECO:0007669"/>
    <property type="project" value="InterPro"/>
</dbReference>
<evidence type="ECO:0000256" key="4">
    <source>
        <dbReference type="ARBA" id="ARBA00022691"/>
    </source>
</evidence>
<dbReference type="Proteomes" id="UP000286104">
    <property type="component" value="Unassembled WGS sequence"/>
</dbReference>
<dbReference type="InterPro" id="IPR029063">
    <property type="entry name" value="SAM-dependent_MTases_sf"/>
</dbReference>
<evidence type="ECO:0000259" key="6">
    <source>
        <dbReference type="Pfam" id="PF01555"/>
    </source>
</evidence>
<dbReference type="SUPFAM" id="SSF53335">
    <property type="entry name" value="S-adenosyl-L-methionine-dependent methyltransferases"/>
    <property type="match status" value="1"/>
</dbReference>
<protein>
    <submittedName>
        <fullName evidence="7">Site-specific DNA-methyltransferase</fullName>
    </submittedName>
</protein>
<comment type="similarity">
    <text evidence="1">Belongs to the N(4)/N(6)-methyltransferase family.</text>
</comment>
<proteinExistence type="inferred from homology"/>
<sequence>MAAIHDLLAQVQDQALRERIEKEIEKMSKTKKFGLVFEEHLPECTPLYDVKIKKGSIVAKKAGYINDIYEVVDIREKTATCVNKISQETEVIDLESLIAVAQFGEPIYPYLKPIDSVSNAPDSDLWHTLIEADNFHALQLLEYLYAGKVDCIYIDPPYNTGAKDWKYNNDYVDGTDVYRHSKWLTFMERRLKLAKQLLNPESSALIVTIDEKEYLRLGMLLEQMFPEARIQMISTIINPTGTKRADEFSRTNEFIYFVRIGQCSIEQVAKVKTVASNVEVHWEPLRRHTASNIRDAQHPNQFFPLFIDVNTNDIVEIGENLPFGTDISTVEPKENCETVWPIRDNGSEMMWGLKRETFIKRLESGYVKIGRHTPNKPQKYSVSYLASGTIEDIETGKAVITGYDKHGAVKAYYKDGKKAIPTTQWANSSHDAKVYGTLLLQQILPDRQFPFPKSLYAVRDCLNLFIANKPDALVVDFFAGSGTTLHAVNLLNANDGGKRRCICVTNNEVSDAEAKELMEKGLKPGDDEWEKLGIARYVTWPRTVSSITGKDSVGNAISGNYFESEMQIGAGLKANAAFFKLGFLDKTAVALGRQISELIPVLWMKAGAIGMCPELSPEHKHMAIYPQNKFAVLLDEKHFSEFEEQLRIHPEITTLYIITDSDAGYREMISGYGDKNTYQLYRDYLDNFRINVGR</sequence>
<evidence type="ECO:0000313" key="8">
    <source>
        <dbReference type="Proteomes" id="UP000286104"/>
    </source>
</evidence>
<dbReference type="AlphaFoldDB" id="A0A414A3T5"/>
<reference evidence="7 8" key="1">
    <citation type="submission" date="2018-08" db="EMBL/GenBank/DDBJ databases">
        <title>A genome reference for cultivated species of the human gut microbiota.</title>
        <authorList>
            <person name="Zou Y."/>
            <person name="Xue W."/>
            <person name="Luo G."/>
        </authorList>
    </citation>
    <scope>NUCLEOTIDE SEQUENCE [LARGE SCALE GENOMIC DNA]</scope>
    <source>
        <strain evidence="7 8">AM36-3AA</strain>
    </source>
</reference>
<dbReference type="EMBL" id="QSHU01000005">
    <property type="protein sequence ID" value="RHC40241.1"/>
    <property type="molecule type" value="Genomic_DNA"/>
</dbReference>
<dbReference type="GO" id="GO:0003677">
    <property type="term" value="F:DNA binding"/>
    <property type="evidence" value="ECO:0007669"/>
    <property type="project" value="InterPro"/>
</dbReference>
<keyword evidence="3 7" id="KW-0808">Transferase</keyword>
<dbReference type="InterPro" id="IPR002941">
    <property type="entry name" value="DNA_methylase_N4/N6"/>
</dbReference>
<keyword evidence="4" id="KW-0949">S-adenosyl-L-methionine</keyword>
<evidence type="ECO:0000256" key="3">
    <source>
        <dbReference type="ARBA" id="ARBA00022679"/>
    </source>
</evidence>
<evidence type="ECO:0000256" key="2">
    <source>
        <dbReference type="ARBA" id="ARBA00022603"/>
    </source>
</evidence>
<feature type="domain" description="DNA methylase N-4/N-6" evidence="6">
    <location>
        <begin position="149"/>
        <end position="494"/>
    </location>
</feature>
<dbReference type="PROSITE" id="PS00092">
    <property type="entry name" value="N6_MTASE"/>
    <property type="match status" value="1"/>
</dbReference>
<evidence type="ECO:0000256" key="1">
    <source>
        <dbReference type="ARBA" id="ARBA00006594"/>
    </source>
</evidence>
<dbReference type="RefSeq" id="WP_118389833.1">
    <property type="nucleotide sequence ID" value="NZ_DAWDDN010000002.1"/>
</dbReference>
<keyword evidence="5" id="KW-0680">Restriction system</keyword>
<evidence type="ECO:0000256" key="5">
    <source>
        <dbReference type="ARBA" id="ARBA00022747"/>
    </source>
</evidence>
<gene>
    <name evidence="7" type="ORF">DW848_05940</name>
</gene>
<dbReference type="Gene3D" id="3.40.50.150">
    <property type="entry name" value="Vaccinia Virus protein VP39"/>
    <property type="match status" value="1"/>
</dbReference>
<keyword evidence="2 7" id="KW-0489">Methyltransferase</keyword>